<dbReference type="AlphaFoldDB" id="A0A0C3Q1P5"/>
<feature type="region of interest" description="Disordered" evidence="1">
    <location>
        <begin position="78"/>
        <end position="164"/>
    </location>
</feature>
<dbReference type="HOGENOM" id="CLU_1620275_0_0_1"/>
<proteinExistence type="predicted"/>
<feature type="compositionally biased region" description="Basic residues" evidence="1">
    <location>
        <begin position="139"/>
        <end position="149"/>
    </location>
</feature>
<reference evidence="3" key="2">
    <citation type="submission" date="2015-01" db="EMBL/GenBank/DDBJ databases">
        <title>Evolutionary Origins and Diversification of the Mycorrhizal Mutualists.</title>
        <authorList>
            <consortium name="DOE Joint Genome Institute"/>
            <consortium name="Mycorrhizal Genomics Consortium"/>
            <person name="Kohler A."/>
            <person name="Kuo A."/>
            <person name="Nagy L.G."/>
            <person name="Floudas D."/>
            <person name="Copeland A."/>
            <person name="Barry K.W."/>
            <person name="Cichocki N."/>
            <person name="Veneault-Fourrey C."/>
            <person name="LaButti K."/>
            <person name="Lindquist E.A."/>
            <person name="Lipzen A."/>
            <person name="Lundell T."/>
            <person name="Morin E."/>
            <person name="Murat C."/>
            <person name="Riley R."/>
            <person name="Ohm R."/>
            <person name="Sun H."/>
            <person name="Tunlid A."/>
            <person name="Henrissat B."/>
            <person name="Grigoriev I.V."/>
            <person name="Hibbett D.S."/>
            <person name="Martin F."/>
        </authorList>
    </citation>
    <scope>NUCLEOTIDE SEQUENCE [LARGE SCALE GENOMIC DNA]</scope>
    <source>
        <strain evidence="3">MUT 4182</strain>
    </source>
</reference>
<reference evidence="2 3" key="1">
    <citation type="submission" date="2014-04" db="EMBL/GenBank/DDBJ databases">
        <authorList>
            <consortium name="DOE Joint Genome Institute"/>
            <person name="Kuo A."/>
            <person name="Girlanda M."/>
            <person name="Perotto S."/>
            <person name="Kohler A."/>
            <person name="Nagy L.G."/>
            <person name="Floudas D."/>
            <person name="Copeland A."/>
            <person name="Barry K.W."/>
            <person name="Cichocki N."/>
            <person name="Veneault-Fourrey C."/>
            <person name="LaButti K."/>
            <person name="Lindquist E.A."/>
            <person name="Lipzen A."/>
            <person name="Lundell T."/>
            <person name="Morin E."/>
            <person name="Murat C."/>
            <person name="Sun H."/>
            <person name="Tunlid A."/>
            <person name="Henrissat B."/>
            <person name="Grigoriev I.V."/>
            <person name="Hibbett D.S."/>
            <person name="Martin F."/>
            <person name="Nordberg H.P."/>
            <person name="Cantor M.N."/>
            <person name="Hua S.X."/>
        </authorList>
    </citation>
    <scope>NUCLEOTIDE SEQUENCE [LARGE SCALE GENOMIC DNA]</scope>
    <source>
        <strain evidence="2 3">MUT 4182</strain>
    </source>
</reference>
<evidence type="ECO:0000256" key="1">
    <source>
        <dbReference type="SAM" id="MobiDB-lite"/>
    </source>
</evidence>
<gene>
    <name evidence="2" type="ORF">M407DRAFT_216853</name>
</gene>
<accession>A0A0C3Q1P5</accession>
<evidence type="ECO:0000313" key="2">
    <source>
        <dbReference type="EMBL" id="KIO22180.1"/>
    </source>
</evidence>
<protein>
    <submittedName>
        <fullName evidence="2">Uncharacterized protein</fullName>
    </submittedName>
</protein>
<name>A0A0C3Q1P5_9AGAM</name>
<keyword evidence="3" id="KW-1185">Reference proteome</keyword>
<feature type="compositionally biased region" description="Basic and acidic residues" evidence="1">
    <location>
        <begin position="150"/>
        <end position="164"/>
    </location>
</feature>
<dbReference type="EMBL" id="KN823116">
    <property type="protein sequence ID" value="KIO22180.1"/>
    <property type="molecule type" value="Genomic_DNA"/>
</dbReference>
<evidence type="ECO:0000313" key="3">
    <source>
        <dbReference type="Proteomes" id="UP000054248"/>
    </source>
</evidence>
<organism evidence="2 3">
    <name type="scientific">Tulasnella calospora MUT 4182</name>
    <dbReference type="NCBI Taxonomy" id="1051891"/>
    <lineage>
        <taxon>Eukaryota</taxon>
        <taxon>Fungi</taxon>
        <taxon>Dikarya</taxon>
        <taxon>Basidiomycota</taxon>
        <taxon>Agaricomycotina</taxon>
        <taxon>Agaricomycetes</taxon>
        <taxon>Cantharellales</taxon>
        <taxon>Tulasnellaceae</taxon>
        <taxon>Tulasnella</taxon>
    </lineage>
</organism>
<sequence length="164" mass="18384">MYEQFASLLPVQEDTVSDLTPLLENPKLMWLTVSAIQEFITAQRKHDELVVECVNKLNEVRAVESSQKPHSEILSFSSSSLEAVESSPHPQHETLSFPPLSLEAVESPIPPASRNIPATPRPPLPRRVSSISNRDVAFKHSRANLKRPYVKIDETEGRRNRAAP</sequence>
<dbReference type="Proteomes" id="UP000054248">
    <property type="component" value="Unassembled WGS sequence"/>
</dbReference>
<feature type="compositionally biased region" description="Low complexity" evidence="1">
    <location>
        <begin position="78"/>
        <end position="87"/>
    </location>
</feature>